<dbReference type="PaxDb" id="44689-DDB0252615"/>
<evidence type="ECO:0000313" key="2">
    <source>
        <dbReference type="EMBL" id="EEU04041.1"/>
    </source>
</evidence>
<dbReference type="FunCoup" id="C7G076">
    <property type="interactions" value="877"/>
</dbReference>
<protein>
    <submittedName>
        <fullName evidence="2">EGF-like domain-containing protein</fullName>
    </submittedName>
</protein>
<evidence type="ECO:0000313" key="3">
    <source>
        <dbReference type="Proteomes" id="UP000002195"/>
    </source>
</evidence>
<dbReference type="PANTHER" id="PTHR32256:SF7">
    <property type="entry name" value="EGF-LIKE DOMAIN-CONTAINING PROTEIN"/>
    <property type="match status" value="1"/>
</dbReference>
<accession>C7G076</accession>
<dbReference type="InterPro" id="IPR053369">
    <property type="entry name" value="SrfA-induced_signal"/>
</dbReference>
<proteinExistence type="predicted"/>
<comment type="caution">
    <text evidence="2">The sequence shown here is derived from an EMBL/GenBank/DDBJ whole genome shotgun (WGS) entry which is preliminary data.</text>
</comment>
<feature type="chain" id="PRO_5002977743" evidence="1">
    <location>
        <begin position="21"/>
        <end position="445"/>
    </location>
</feature>
<dbReference type="GlyGen" id="C7G076">
    <property type="glycosylation" value="1 site"/>
</dbReference>
<dbReference type="Proteomes" id="UP000002195">
    <property type="component" value="Unassembled WGS sequence"/>
</dbReference>
<reference evidence="2 3" key="1">
    <citation type="journal article" date="2005" name="Nature">
        <title>The genome of the social amoeba Dictyostelium discoideum.</title>
        <authorList>
            <consortium name="The Dictyostelium discoideum Sequencing Consortium"/>
            <person name="Eichinger L."/>
            <person name="Pachebat J.A."/>
            <person name="Glockner G."/>
            <person name="Rajandream M.A."/>
            <person name="Sucgang R."/>
            <person name="Berriman M."/>
            <person name="Song J."/>
            <person name="Olsen R."/>
            <person name="Szafranski K."/>
            <person name="Xu Q."/>
            <person name="Tunggal B."/>
            <person name="Kummerfeld S."/>
            <person name="Madera M."/>
            <person name="Konfortov B.A."/>
            <person name="Rivero F."/>
            <person name="Bankier A.T."/>
            <person name="Lehmann R."/>
            <person name="Hamlin N."/>
            <person name="Davies R."/>
            <person name="Gaudet P."/>
            <person name="Fey P."/>
            <person name="Pilcher K."/>
            <person name="Chen G."/>
            <person name="Saunders D."/>
            <person name="Sodergren E."/>
            <person name="Davis P."/>
            <person name="Kerhornou A."/>
            <person name="Nie X."/>
            <person name="Hall N."/>
            <person name="Anjard C."/>
            <person name="Hemphill L."/>
            <person name="Bason N."/>
            <person name="Farbrother P."/>
            <person name="Desany B."/>
            <person name="Just E."/>
            <person name="Morio T."/>
            <person name="Rost R."/>
            <person name="Churcher C."/>
            <person name="Cooper J."/>
            <person name="Haydock S."/>
            <person name="van Driessche N."/>
            <person name="Cronin A."/>
            <person name="Goodhead I."/>
            <person name="Muzny D."/>
            <person name="Mourier T."/>
            <person name="Pain A."/>
            <person name="Lu M."/>
            <person name="Harper D."/>
            <person name="Lindsay R."/>
            <person name="Hauser H."/>
            <person name="James K."/>
            <person name="Quiles M."/>
            <person name="Madan Babu M."/>
            <person name="Saito T."/>
            <person name="Buchrieser C."/>
            <person name="Wardroper A."/>
            <person name="Felder M."/>
            <person name="Thangavelu M."/>
            <person name="Johnson D."/>
            <person name="Knights A."/>
            <person name="Loulseged H."/>
            <person name="Mungall K."/>
            <person name="Oliver K."/>
            <person name="Price C."/>
            <person name="Quail M.A."/>
            <person name="Urushihara H."/>
            <person name="Hernandez J."/>
            <person name="Rabbinowitsch E."/>
            <person name="Steffen D."/>
            <person name="Sanders M."/>
            <person name="Ma J."/>
            <person name="Kohara Y."/>
            <person name="Sharp S."/>
            <person name="Simmonds M."/>
            <person name="Spiegler S."/>
            <person name="Tivey A."/>
            <person name="Sugano S."/>
            <person name="White B."/>
            <person name="Walker D."/>
            <person name="Woodward J."/>
            <person name="Winckler T."/>
            <person name="Tanaka Y."/>
            <person name="Shaulsky G."/>
            <person name="Schleicher M."/>
            <person name="Weinstock G."/>
            <person name="Rosenthal A."/>
            <person name="Cox E.C."/>
            <person name="Chisholm R.L."/>
            <person name="Gibbs R."/>
            <person name="Loomis W.F."/>
            <person name="Platzer M."/>
            <person name="Kay R.R."/>
            <person name="Williams J."/>
            <person name="Dear P.H."/>
            <person name="Noegel A.A."/>
            <person name="Barrell B."/>
            <person name="Kuspa A."/>
        </authorList>
    </citation>
    <scope>NUCLEOTIDE SEQUENCE [LARGE SCALE GENOMIC DNA]</scope>
    <source>
        <strain evidence="2 3">AX4</strain>
    </source>
</reference>
<dbReference type="GeneID" id="8628734"/>
<dbReference type="OMA" id="MYRYLPL"/>
<gene>
    <name evidence="2" type="ORF">DDB_G0295797</name>
</gene>
<dbReference type="AlphaFoldDB" id="C7G076"/>
<keyword evidence="3" id="KW-1185">Reference proteome</keyword>
<sequence>MKIIKFSIIFLILIINIINSKECTKNHECNLPYSYCGNGWLIDVRSIGLGRDGKIYFTARNQFDTSDNQLGPSYLVSVVKDSADRNPGTTIVYKITDEQPNGPVFNRVNGIGGVNQLSNGKFLIIKDMYRYLPLYGTINEQTKKYTTAFKQNFENSIYIDGDTMYRCIDNRLESVTPVPLSLDSPSGAGETKLLYNTNYCLGLVKVGTNLIFTQRIQIGDQSIIGFYITVANCSNCSTPSPMFSVTDPAVYSLAADKNYFYYSTRNGLFRVPMNGDVSKRMKLSDNPNIKGILRDQTSSGIYYASSFGNGSSIIRIDAIDFRIQTLYDYTGASNPSTSTGTCQCLSAFTGDNCSNCNGTVNWESNPITNSNYPVCHPFLPDGSVSYCNQDWQCSNNPYNYCLDNSCVCRKGFGGNICQYCSSNNVTWSNGIPTCNLYYHGYTTSN</sequence>
<dbReference type="EMBL" id="AAFI02000191">
    <property type="protein sequence ID" value="EEU04041.1"/>
    <property type="molecule type" value="Genomic_DNA"/>
</dbReference>
<name>C7G076_DICDI</name>
<feature type="signal peptide" evidence="1">
    <location>
        <begin position="1"/>
        <end position="20"/>
    </location>
</feature>
<dbReference type="KEGG" id="ddi:DDB_G0295797"/>
<dbReference type="SMR" id="C7G076"/>
<evidence type="ECO:0000256" key="1">
    <source>
        <dbReference type="SAM" id="SignalP"/>
    </source>
</evidence>
<dbReference type="PANTHER" id="PTHR32256">
    <property type="match status" value="1"/>
</dbReference>
<dbReference type="eggNOG" id="ENOG502RD1I">
    <property type="taxonomic scope" value="Eukaryota"/>
</dbReference>
<keyword evidence="1" id="KW-0732">Signal</keyword>
<dbReference type="HOGENOM" id="CLU_630795_0_0_1"/>
<dbReference type="PhylomeDB" id="C7G076"/>
<dbReference type="STRING" id="44689.C7G076"/>
<dbReference type="InParanoid" id="C7G076"/>
<organism evidence="2 3">
    <name type="scientific">Dictyostelium discoideum</name>
    <name type="common">Social amoeba</name>
    <dbReference type="NCBI Taxonomy" id="44689"/>
    <lineage>
        <taxon>Eukaryota</taxon>
        <taxon>Amoebozoa</taxon>
        <taxon>Evosea</taxon>
        <taxon>Eumycetozoa</taxon>
        <taxon>Dictyostelia</taxon>
        <taxon>Dictyosteliales</taxon>
        <taxon>Dictyosteliaceae</taxon>
        <taxon>Dictyostelium</taxon>
    </lineage>
</organism>
<dbReference type="RefSeq" id="XP_002649093.1">
    <property type="nucleotide sequence ID" value="XM_002649047.1"/>
</dbReference>
<dbReference type="VEuPathDB" id="AmoebaDB:DDB_G0295797"/>
<dbReference type="dictyBase" id="DDB_G0295797"/>